<reference evidence="3 4" key="1">
    <citation type="journal article" date="2021" name="Environ. Microbiol.">
        <title>Gene family expansions and transcriptome signatures uncover fungal adaptations to wood decay.</title>
        <authorList>
            <person name="Hage H."/>
            <person name="Miyauchi S."/>
            <person name="Viragh M."/>
            <person name="Drula E."/>
            <person name="Min B."/>
            <person name="Chaduli D."/>
            <person name="Navarro D."/>
            <person name="Favel A."/>
            <person name="Norest M."/>
            <person name="Lesage-Meessen L."/>
            <person name="Balint B."/>
            <person name="Merenyi Z."/>
            <person name="de Eugenio L."/>
            <person name="Morin E."/>
            <person name="Martinez A.T."/>
            <person name="Baldrian P."/>
            <person name="Stursova M."/>
            <person name="Martinez M.J."/>
            <person name="Novotny C."/>
            <person name="Magnuson J.K."/>
            <person name="Spatafora J.W."/>
            <person name="Maurice S."/>
            <person name="Pangilinan J."/>
            <person name="Andreopoulos W."/>
            <person name="LaButti K."/>
            <person name="Hundley H."/>
            <person name="Na H."/>
            <person name="Kuo A."/>
            <person name="Barry K."/>
            <person name="Lipzen A."/>
            <person name="Henrissat B."/>
            <person name="Riley R."/>
            <person name="Ahrendt S."/>
            <person name="Nagy L.G."/>
            <person name="Grigoriev I.V."/>
            <person name="Martin F."/>
            <person name="Rosso M.N."/>
        </authorList>
    </citation>
    <scope>NUCLEOTIDE SEQUENCE [LARGE SCALE GENOMIC DNA]</scope>
    <source>
        <strain evidence="3 4">CIRM-BRFM 1785</strain>
    </source>
</reference>
<evidence type="ECO:0000313" key="3">
    <source>
        <dbReference type="EMBL" id="KAH9833485.1"/>
    </source>
</evidence>
<evidence type="ECO:0000256" key="1">
    <source>
        <dbReference type="SAM" id="MobiDB-lite"/>
    </source>
</evidence>
<accession>A0ABQ8K945</accession>
<feature type="region of interest" description="Disordered" evidence="1">
    <location>
        <begin position="98"/>
        <end position="121"/>
    </location>
</feature>
<feature type="region of interest" description="Disordered" evidence="1">
    <location>
        <begin position="30"/>
        <end position="58"/>
    </location>
</feature>
<name>A0ABQ8K945_9APHY</name>
<feature type="compositionally biased region" description="Low complexity" evidence="1">
    <location>
        <begin position="98"/>
        <end position="108"/>
    </location>
</feature>
<sequence length="198" mass="21688">MRTRHYRGFFDLFGRDTALSKACCMSPKVPELPQRQANRHYPKGDTGRRDALGDVSDLSSDKYGEHLSKEEVEAFVAPTSNRTAAVTAWMNENWPNATATSSASGPTSQLHRPTRSCPQSIHSSRTMAPALRPSAVPQLRDSINELRADVGWNLDEQYAVGPAIDIPAHFITVGGSFDDALLDAATTSLAWTSRRKSS</sequence>
<comment type="caution">
    <text evidence="3">The sequence shown here is derived from an EMBL/GenBank/DDBJ whole genome shotgun (WGS) entry which is preliminary data.</text>
</comment>
<gene>
    <name evidence="3" type="ORF">C8Q71DRAFT_860278</name>
</gene>
<keyword evidence="4" id="KW-1185">Reference proteome</keyword>
<dbReference type="GeneID" id="72008508"/>
<dbReference type="Pfam" id="PF09286">
    <property type="entry name" value="Pro-kuma_activ"/>
    <property type="match status" value="1"/>
</dbReference>
<evidence type="ECO:0000313" key="4">
    <source>
        <dbReference type="Proteomes" id="UP000814176"/>
    </source>
</evidence>
<feature type="domain" description="Peptidase S53 activation" evidence="2">
    <location>
        <begin position="50"/>
        <end position="93"/>
    </location>
</feature>
<evidence type="ECO:0000259" key="2">
    <source>
        <dbReference type="Pfam" id="PF09286"/>
    </source>
</evidence>
<dbReference type="Proteomes" id="UP000814176">
    <property type="component" value="Unassembled WGS sequence"/>
</dbReference>
<feature type="compositionally biased region" description="Basic and acidic residues" evidence="1">
    <location>
        <begin position="42"/>
        <end position="52"/>
    </location>
</feature>
<dbReference type="RefSeq" id="XP_047776225.1">
    <property type="nucleotide sequence ID" value="XM_047927776.1"/>
</dbReference>
<organism evidence="3 4">
    <name type="scientific">Rhodofomes roseus</name>
    <dbReference type="NCBI Taxonomy" id="34475"/>
    <lineage>
        <taxon>Eukaryota</taxon>
        <taxon>Fungi</taxon>
        <taxon>Dikarya</taxon>
        <taxon>Basidiomycota</taxon>
        <taxon>Agaricomycotina</taxon>
        <taxon>Agaricomycetes</taxon>
        <taxon>Polyporales</taxon>
        <taxon>Rhodofomes</taxon>
    </lineage>
</organism>
<protein>
    <recommendedName>
        <fullName evidence="2">Peptidase S53 activation domain-containing protein</fullName>
    </recommendedName>
</protein>
<dbReference type="EMBL" id="JADCUA010000018">
    <property type="protein sequence ID" value="KAH9833485.1"/>
    <property type="molecule type" value="Genomic_DNA"/>
</dbReference>
<dbReference type="SUPFAM" id="SSF54897">
    <property type="entry name" value="Protease propeptides/inhibitors"/>
    <property type="match status" value="1"/>
</dbReference>
<dbReference type="InterPro" id="IPR015366">
    <property type="entry name" value="S53_propep"/>
</dbReference>
<proteinExistence type="predicted"/>